<evidence type="ECO:0000313" key="2">
    <source>
        <dbReference type="Proteomes" id="UP000235826"/>
    </source>
</evidence>
<dbReference type="KEGG" id="fek:C1H87_03780"/>
<dbReference type="AlphaFoldDB" id="A0A2K9PM09"/>
<proteinExistence type="predicted"/>
<evidence type="ECO:0000313" key="1">
    <source>
        <dbReference type="EMBL" id="AUP77878.1"/>
    </source>
</evidence>
<dbReference type="Proteomes" id="UP000235826">
    <property type="component" value="Chromosome"/>
</dbReference>
<sequence length="65" mass="7937">MSGEFAKNDRLKNPSLYVKKYCLDRLNQLLILSNTTIHDFWDWLKIENNTFIIDLNSYYFKFQKQ</sequence>
<dbReference type="EMBL" id="CP025791">
    <property type="protein sequence ID" value="AUP77878.1"/>
    <property type="molecule type" value="Genomic_DNA"/>
</dbReference>
<organism evidence="1 2">
    <name type="scientific">Flavivirga eckloniae</name>
    <dbReference type="NCBI Taxonomy" id="1803846"/>
    <lineage>
        <taxon>Bacteria</taxon>
        <taxon>Pseudomonadati</taxon>
        <taxon>Bacteroidota</taxon>
        <taxon>Flavobacteriia</taxon>
        <taxon>Flavobacteriales</taxon>
        <taxon>Flavobacteriaceae</taxon>
        <taxon>Flavivirga</taxon>
    </lineage>
</organism>
<name>A0A2K9PM09_9FLAO</name>
<accession>A0A2K9PM09</accession>
<reference evidence="1 2" key="1">
    <citation type="submission" date="2018-01" db="EMBL/GenBank/DDBJ databases">
        <title>Complete genome sequence of Flavivirga eckloniae ECD14 isolated from seaweed Ecklonia cava.</title>
        <authorList>
            <person name="Lee J.H."/>
            <person name="Baik K.S."/>
            <person name="Seong C.N."/>
        </authorList>
    </citation>
    <scope>NUCLEOTIDE SEQUENCE [LARGE SCALE GENOMIC DNA]</scope>
    <source>
        <strain evidence="1 2">ECD14</strain>
    </source>
</reference>
<gene>
    <name evidence="1" type="ORF">C1H87_03780</name>
</gene>
<keyword evidence="2" id="KW-1185">Reference proteome</keyword>
<protein>
    <submittedName>
        <fullName evidence="1">Uncharacterized protein</fullName>
    </submittedName>
</protein>